<name>A0A972FSD7_9GAMM</name>
<gene>
    <name evidence="2" type="ORF">HC757_06615</name>
</gene>
<keyword evidence="3" id="KW-1185">Reference proteome</keyword>
<evidence type="ECO:0000313" key="2">
    <source>
        <dbReference type="EMBL" id="NMH64841.1"/>
    </source>
</evidence>
<feature type="signal peptide" evidence="1">
    <location>
        <begin position="1"/>
        <end position="20"/>
    </location>
</feature>
<feature type="chain" id="PRO_5038067587" evidence="1">
    <location>
        <begin position="21"/>
        <end position="88"/>
    </location>
</feature>
<protein>
    <submittedName>
        <fullName evidence="2">Uncharacterized protein</fullName>
    </submittedName>
</protein>
<dbReference type="PROSITE" id="PS51257">
    <property type="entry name" value="PROKAR_LIPOPROTEIN"/>
    <property type="match status" value="1"/>
</dbReference>
<organism evidence="2 3">
    <name type="scientific">Shewanella salipaludis</name>
    <dbReference type="NCBI Taxonomy" id="2723052"/>
    <lineage>
        <taxon>Bacteria</taxon>
        <taxon>Pseudomonadati</taxon>
        <taxon>Pseudomonadota</taxon>
        <taxon>Gammaproteobacteria</taxon>
        <taxon>Alteromonadales</taxon>
        <taxon>Shewanellaceae</taxon>
        <taxon>Shewanella</taxon>
    </lineage>
</organism>
<comment type="caution">
    <text evidence="2">The sequence shown here is derived from an EMBL/GenBank/DDBJ whole genome shotgun (WGS) entry which is preliminary data.</text>
</comment>
<evidence type="ECO:0000256" key="1">
    <source>
        <dbReference type="SAM" id="SignalP"/>
    </source>
</evidence>
<keyword evidence="1" id="KW-0732">Signal</keyword>
<accession>A0A972FSD7</accession>
<dbReference type="AlphaFoldDB" id="A0A972FSD7"/>
<sequence>MTVICRCVSVAGLLFLSACAQLHDFPMDASYNQVRQVQILDPGAAERNDGIVLSLEGNYGRRVMVTYRESNVAPATAKDMGKSIISSN</sequence>
<dbReference type="EMBL" id="JAAXYH010000003">
    <property type="protein sequence ID" value="NMH64841.1"/>
    <property type="molecule type" value="Genomic_DNA"/>
</dbReference>
<proteinExistence type="predicted"/>
<evidence type="ECO:0000313" key="3">
    <source>
        <dbReference type="Proteomes" id="UP000737113"/>
    </source>
</evidence>
<reference evidence="2" key="1">
    <citation type="submission" date="2020-04" db="EMBL/GenBank/DDBJ databases">
        <title>Description of Shewanella salipaludis sp. nov., isolated from a salt marsh.</title>
        <authorList>
            <person name="Park S."/>
            <person name="Yoon J.-H."/>
        </authorList>
    </citation>
    <scope>NUCLEOTIDE SEQUENCE</scope>
    <source>
        <strain evidence="2">SHSM-M6</strain>
    </source>
</reference>
<dbReference type="Proteomes" id="UP000737113">
    <property type="component" value="Unassembled WGS sequence"/>
</dbReference>